<proteinExistence type="predicted"/>
<dbReference type="RefSeq" id="XP_067545913.1">
    <property type="nucleotide sequence ID" value="XM_067694713.1"/>
</dbReference>
<reference evidence="1 2" key="1">
    <citation type="submission" date="2020-12" db="EMBL/GenBank/DDBJ databases">
        <title>Effect of drift, selection, and recombination on the evolution of hybrid genomes in Candida yeast pathogens.</title>
        <authorList>
            <person name="Mixao V."/>
            <person name="Ksiezopolska E."/>
            <person name="Saus E."/>
            <person name="Boekhout T."/>
            <person name="Gacser A."/>
            <person name="Gabaldon T."/>
        </authorList>
    </citation>
    <scope>NUCLEOTIDE SEQUENCE [LARGE SCALE GENOMIC DNA]</scope>
    <source>
        <strain evidence="1 2">BP57</strain>
    </source>
</reference>
<sequence>MTTLIDLPDHVLATVFTEINQHQALALGPLHSILQSFTKDKLYKHIYIYSVRFFFNTSWEAANRHSFRFPKYLNNPTINKFTIISENTLEKYWKTMDPKQPITCFEYSPGLQYLYKKVMNNFKHVKYASISDGKSLLNWSRAEERWSWSVPRGPKSRIELESYTYLGDTRHRITNIFLPRTLFEEFSFESSVGFVNLTDLNVFFDRHSQYSADTFQFKLKRLHVHYIAYFEPVRKLHETFNTVYLKELYVAGSFDFTVLFSGSCIDDAYPNLIQLGMRQESEHDPSEQICTAKHSSVKKVVVSTSVADNVMAQRVCTLALQFPKASIHWWESLSYPESSSSKYFVIDQQAWFSPTLAPRTVWFHWFYDHRREKGSFKAVSNFKYRVLKGQKRTKEMIILKRCYSEFALGAMMSLYSNLNIWVV</sequence>
<protein>
    <submittedName>
        <fullName evidence="1">Uncharacterized protein</fullName>
    </submittedName>
</protein>
<dbReference type="Proteomes" id="UP000669133">
    <property type="component" value="Unassembled WGS sequence"/>
</dbReference>
<dbReference type="GeneID" id="93654156"/>
<organism evidence="1 2">
    <name type="scientific">Candida metapsilosis</name>
    <dbReference type="NCBI Taxonomy" id="273372"/>
    <lineage>
        <taxon>Eukaryota</taxon>
        <taxon>Fungi</taxon>
        <taxon>Dikarya</taxon>
        <taxon>Ascomycota</taxon>
        <taxon>Saccharomycotina</taxon>
        <taxon>Pichiomycetes</taxon>
        <taxon>Debaryomycetaceae</taxon>
        <taxon>Candida/Lodderomyces clade</taxon>
        <taxon>Candida</taxon>
    </lineage>
</organism>
<accession>A0A8H8D971</accession>
<dbReference type="OrthoDB" id="10491757at2759"/>
<evidence type="ECO:0000313" key="2">
    <source>
        <dbReference type="Proteomes" id="UP000669133"/>
    </source>
</evidence>
<dbReference type="AlphaFoldDB" id="A0A8H8D971"/>
<gene>
    <name evidence="1" type="ORF">I9W82_005527</name>
</gene>
<evidence type="ECO:0000313" key="1">
    <source>
        <dbReference type="EMBL" id="KAG5416797.1"/>
    </source>
</evidence>
<keyword evidence="2" id="KW-1185">Reference proteome</keyword>
<comment type="caution">
    <text evidence="1">The sequence shown here is derived from an EMBL/GenBank/DDBJ whole genome shotgun (WGS) entry which is preliminary data.</text>
</comment>
<name>A0A8H8D971_9ASCO</name>
<dbReference type="EMBL" id="JAEOAQ010000008">
    <property type="protein sequence ID" value="KAG5416797.1"/>
    <property type="molecule type" value="Genomic_DNA"/>
</dbReference>